<accession>A0A9P5Y2W0</accession>
<feature type="transmembrane region" description="Helical" evidence="1">
    <location>
        <begin position="346"/>
        <end position="366"/>
    </location>
</feature>
<feature type="domain" description="G" evidence="2">
    <location>
        <begin position="35"/>
        <end position="163"/>
    </location>
</feature>
<organism evidence="3 4">
    <name type="scientific">Collybia nuda</name>
    <dbReference type="NCBI Taxonomy" id="64659"/>
    <lineage>
        <taxon>Eukaryota</taxon>
        <taxon>Fungi</taxon>
        <taxon>Dikarya</taxon>
        <taxon>Basidiomycota</taxon>
        <taxon>Agaricomycotina</taxon>
        <taxon>Agaricomycetes</taxon>
        <taxon>Agaricomycetidae</taxon>
        <taxon>Agaricales</taxon>
        <taxon>Tricholomatineae</taxon>
        <taxon>Clitocybaceae</taxon>
        <taxon>Collybia</taxon>
    </lineage>
</organism>
<dbReference type="Pfam" id="PF01926">
    <property type="entry name" value="MMR_HSR1"/>
    <property type="match status" value="1"/>
</dbReference>
<dbReference type="GO" id="GO:0005525">
    <property type="term" value="F:GTP binding"/>
    <property type="evidence" value="ECO:0007669"/>
    <property type="project" value="InterPro"/>
</dbReference>
<gene>
    <name evidence="3" type="ORF">BDZ94DRAFT_797359</name>
</gene>
<reference evidence="3" key="1">
    <citation type="submission" date="2020-11" db="EMBL/GenBank/DDBJ databases">
        <authorList>
            <consortium name="DOE Joint Genome Institute"/>
            <person name="Ahrendt S."/>
            <person name="Riley R."/>
            <person name="Andreopoulos W."/>
            <person name="Labutti K."/>
            <person name="Pangilinan J."/>
            <person name="Ruiz-Duenas F.J."/>
            <person name="Barrasa J.M."/>
            <person name="Sanchez-Garcia M."/>
            <person name="Camarero S."/>
            <person name="Miyauchi S."/>
            <person name="Serrano A."/>
            <person name="Linde D."/>
            <person name="Babiker R."/>
            <person name="Drula E."/>
            <person name="Ayuso-Fernandez I."/>
            <person name="Pacheco R."/>
            <person name="Padilla G."/>
            <person name="Ferreira P."/>
            <person name="Barriuso J."/>
            <person name="Kellner H."/>
            <person name="Castanera R."/>
            <person name="Alfaro M."/>
            <person name="Ramirez L."/>
            <person name="Pisabarro A.G."/>
            <person name="Kuo A."/>
            <person name="Tritt A."/>
            <person name="Lipzen A."/>
            <person name="He G."/>
            <person name="Yan M."/>
            <person name="Ng V."/>
            <person name="Cullen D."/>
            <person name="Martin F."/>
            <person name="Rosso M.-N."/>
            <person name="Henrissat B."/>
            <person name="Hibbett D."/>
            <person name="Martinez A.T."/>
            <person name="Grigoriev I.V."/>
        </authorList>
    </citation>
    <scope>NUCLEOTIDE SEQUENCE</scope>
    <source>
        <strain evidence="3">CBS 247.69</strain>
    </source>
</reference>
<sequence>MVWEKRQDKVELLVELGDPFRPTTERILEVCPQFRILVMGKTGVGKSSLINKVFGITDALVSHRNPGEADIDREFTSKKNPQLVLHDSRGFEPGEDDNFQIVRDFIKRRAGEPEIKKMLHAIWLCIQTSSLGGRVLETGIENFLRLKENGELGNVPIVVVFTKYDQNVTAARMSMNRERKGSTLEEARRIADNTLRQDFFLPFERVVGRNMPYLAVSIKPNYDDTLHDLVRITFENVKGYIADAGIVTGISQRINAQVKIRTSIEVGKRGHWKKLTSNSRSSMTLKRFLDIIHQDVVTVWNMEDENQLLFSPQFINIMLNTMDESEGPLDKNNSTREVTIRGAVKAIAGILSGPVGPIILIIRLLASNWVHDSFHKTPTNLRRLMIYIVNLTIVMQNLFWIQNILAIMPREVTVPIKRRFIKLAVNLYIKASDRRALLNEIDLHTTGLKSYLQSVSESKHNETVNKVIDLINNSTITDRDALAEQVGLKFNESWEREEDEPWDLPAENVYISQRSS</sequence>
<dbReference type="InterPro" id="IPR006073">
    <property type="entry name" value="GTP-bd"/>
</dbReference>
<keyword evidence="1" id="KW-0472">Membrane</keyword>
<keyword evidence="1" id="KW-0812">Transmembrane</keyword>
<dbReference type="Proteomes" id="UP000807353">
    <property type="component" value="Unassembled WGS sequence"/>
</dbReference>
<name>A0A9P5Y2W0_9AGAR</name>
<feature type="transmembrane region" description="Helical" evidence="1">
    <location>
        <begin position="386"/>
        <end position="408"/>
    </location>
</feature>
<evidence type="ECO:0000256" key="1">
    <source>
        <dbReference type="SAM" id="Phobius"/>
    </source>
</evidence>
<dbReference type="SUPFAM" id="SSF52540">
    <property type="entry name" value="P-loop containing nucleoside triphosphate hydrolases"/>
    <property type="match status" value="1"/>
</dbReference>
<dbReference type="EMBL" id="MU150280">
    <property type="protein sequence ID" value="KAF9461689.1"/>
    <property type="molecule type" value="Genomic_DNA"/>
</dbReference>
<evidence type="ECO:0000313" key="4">
    <source>
        <dbReference type="Proteomes" id="UP000807353"/>
    </source>
</evidence>
<proteinExistence type="predicted"/>
<comment type="caution">
    <text evidence="3">The sequence shown here is derived from an EMBL/GenBank/DDBJ whole genome shotgun (WGS) entry which is preliminary data.</text>
</comment>
<dbReference type="InterPro" id="IPR027417">
    <property type="entry name" value="P-loop_NTPase"/>
</dbReference>
<evidence type="ECO:0000313" key="3">
    <source>
        <dbReference type="EMBL" id="KAF9461689.1"/>
    </source>
</evidence>
<keyword evidence="4" id="KW-1185">Reference proteome</keyword>
<keyword evidence="1" id="KW-1133">Transmembrane helix</keyword>
<dbReference type="Gene3D" id="3.40.50.300">
    <property type="entry name" value="P-loop containing nucleotide triphosphate hydrolases"/>
    <property type="match status" value="1"/>
</dbReference>
<dbReference type="AlphaFoldDB" id="A0A9P5Y2W0"/>
<dbReference type="OrthoDB" id="391988at2759"/>
<protein>
    <recommendedName>
        <fullName evidence="2">G domain-containing protein</fullName>
    </recommendedName>
</protein>
<dbReference type="CDD" id="cd00882">
    <property type="entry name" value="Ras_like_GTPase"/>
    <property type="match status" value="1"/>
</dbReference>
<evidence type="ECO:0000259" key="2">
    <source>
        <dbReference type="Pfam" id="PF01926"/>
    </source>
</evidence>